<sequence length="340" mass="39295">MCLKSECIIMATLIGGSGAGDDLIRKLHESGVSRSCTTIRQVMERREAIDRAIEYERMRQNDLLEREIRSLRHKAMRRHIVDSLLFFRKSRKTEEIESRVNHLRANREAIVENSLMYLYREKDVLDRLTREYRSELKGYYGELLVMDSLKQLGDDYYVISDVKITRAYGHRFDGRMLKSARVDHIVVGRKGVYCIETKNWNSIKRTDDKPSPGEQARRASHLLYKYLKFTCGLSGVKVMGIVLYTNIALKGREDFVRFMRNDEIVPYLEARPDNIDEQTVREIVEHLKSRDIVFDDSHRGSLPDEEMEADNDPAESGRAAEAARSLSGESDVIAHGEEIT</sequence>
<evidence type="ECO:0000259" key="2">
    <source>
        <dbReference type="PROSITE" id="PS50965"/>
    </source>
</evidence>
<feature type="compositionally biased region" description="Acidic residues" evidence="1">
    <location>
        <begin position="303"/>
        <end position="313"/>
    </location>
</feature>
<dbReference type="PROSITE" id="PS50965">
    <property type="entry name" value="NERD"/>
    <property type="match status" value="1"/>
</dbReference>
<dbReference type="eggNOG" id="arCOG06670">
    <property type="taxonomic scope" value="Archaea"/>
</dbReference>
<dbReference type="EMBL" id="AM114193">
    <property type="protein sequence ID" value="CAJ36089.1"/>
    <property type="molecule type" value="Genomic_DNA"/>
</dbReference>
<accession>Q0W6A4</accession>
<evidence type="ECO:0000313" key="4">
    <source>
        <dbReference type="Proteomes" id="UP000000663"/>
    </source>
</evidence>
<gene>
    <name evidence="3" type="ORF">RCIX698</name>
</gene>
<dbReference type="AlphaFoldDB" id="Q0W6A4"/>
<dbReference type="Pfam" id="PF08378">
    <property type="entry name" value="NERD"/>
    <property type="match status" value="1"/>
</dbReference>
<evidence type="ECO:0000256" key="1">
    <source>
        <dbReference type="SAM" id="MobiDB-lite"/>
    </source>
</evidence>
<dbReference type="KEGG" id="rci:RCIX698"/>
<evidence type="ECO:0000313" key="3">
    <source>
        <dbReference type="EMBL" id="CAJ36089.1"/>
    </source>
</evidence>
<protein>
    <recommendedName>
        <fullName evidence="2">NERD domain-containing protein</fullName>
    </recommendedName>
</protein>
<feature type="compositionally biased region" description="Low complexity" evidence="1">
    <location>
        <begin position="314"/>
        <end position="330"/>
    </location>
</feature>
<reference evidence="3 4" key="1">
    <citation type="journal article" date="2006" name="Science">
        <title>Genome of rice cluster I archaea -- the key methane producers in the rice rhizosphere.</title>
        <authorList>
            <person name="Erkel C."/>
            <person name="Kube M."/>
            <person name="Reinhardt R."/>
            <person name="Liesack W."/>
        </authorList>
    </citation>
    <scope>NUCLEOTIDE SEQUENCE [LARGE SCALE GENOMIC DNA]</scope>
    <source>
        <strain evidence="4">DSM 22066 / NBRC 105507 / MRE50</strain>
    </source>
</reference>
<feature type="region of interest" description="Disordered" evidence="1">
    <location>
        <begin position="295"/>
        <end position="340"/>
    </location>
</feature>
<organism evidence="3 4">
    <name type="scientific">Methanocella arvoryzae (strain DSM 22066 / NBRC 105507 / MRE50)</name>
    <dbReference type="NCBI Taxonomy" id="351160"/>
    <lineage>
        <taxon>Archaea</taxon>
        <taxon>Methanobacteriati</taxon>
        <taxon>Methanobacteriota</taxon>
        <taxon>Stenosarchaea group</taxon>
        <taxon>Methanomicrobia</taxon>
        <taxon>Methanocellales</taxon>
        <taxon>Methanocellaceae</taxon>
        <taxon>Methanocella</taxon>
    </lineage>
</organism>
<dbReference type="Proteomes" id="UP000000663">
    <property type="component" value="Chromosome"/>
</dbReference>
<keyword evidence="4" id="KW-1185">Reference proteome</keyword>
<name>Q0W6A4_METAR</name>
<proteinExistence type="predicted"/>
<feature type="domain" description="NERD" evidence="2">
    <location>
        <begin position="137"/>
        <end position="246"/>
    </location>
</feature>
<dbReference type="InterPro" id="IPR011528">
    <property type="entry name" value="NERD"/>
</dbReference>
<dbReference type="STRING" id="351160.RCIX698"/>